<dbReference type="PANTHER" id="PTHR30290:SF9">
    <property type="entry name" value="OLIGOPEPTIDE-BINDING PROTEIN APPA"/>
    <property type="match status" value="1"/>
</dbReference>
<keyword evidence="3" id="KW-0732">Signal</keyword>
<evidence type="ECO:0000256" key="3">
    <source>
        <dbReference type="ARBA" id="ARBA00022729"/>
    </source>
</evidence>
<evidence type="ECO:0000259" key="4">
    <source>
        <dbReference type="Pfam" id="PF00496"/>
    </source>
</evidence>
<dbReference type="PIRSF" id="PIRSF002741">
    <property type="entry name" value="MppA"/>
    <property type="match status" value="1"/>
</dbReference>
<sequence>MDRRTLLKLTGAAGLTAGMGSIAGCLGEEGPDEFVITQGELAANADPNDHNATPAYNVFDPVYEPLFNMTPDGELQERIVTDWEHTDDNEITLTLRDDVVFHDGEEMTASDVAYTVNRQVDEEVGIPSPQADGMTGITGAEAEDDTTVVVEHEVSPVLAETGIGVFGRVVSEEWMEEQDQPVADDMNGTGPYQMVEFAGEDYALYEAFDDYWGEEPAFEQLRLQMISSNSTRIADLETEASDVVTDVPPSDVFDIDDQDGLEVRNITSFRNIFLVMPNDEEPFDSQEFRQAMNYAVDTEAILDNIHDGFGEPMSQPIPSEHFGFNPDLDPYPYDPDQAEELIEESGYEDVEIELTCPDGRYLNDTDVAEFAASQIDDLDSVSCEAEIIPFEDLTEMTLDGDLGTSPEFFLIGWGNPTYDADYGIVPWFVDGQASNNFDDDELEELILESREIEDEDEREEHLQEVMAEVHDLAPWVFLYNQESIYGVRDDLEWEPRNDERINPGEMNL</sequence>
<dbReference type="InterPro" id="IPR000914">
    <property type="entry name" value="SBP_5_dom"/>
</dbReference>
<dbReference type="GO" id="GO:0015833">
    <property type="term" value="P:peptide transport"/>
    <property type="evidence" value="ECO:0007669"/>
    <property type="project" value="TreeGrafter"/>
</dbReference>
<evidence type="ECO:0000313" key="5">
    <source>
        <dbReference type="EMBL" id="AXR82269.1"/>
    </source>
</evidence>
<organism evidence="5 6">
    <name type="scientific">Natrarchaeobaculum sulfurireducens</name>
    <dbReference type="NCBI Taxonomy" id="2044521"/>
    <lineage>
        <taxon>Archaea</taxon>
        <taxon>Methanobacteriati</taxon>
        <taxon>Methanobacteriota</taxon>
        <taxon>Stenosarchaea group</taxon>
        <taxon>Halobacteria</taxon>
        <taxon>Halobacteriales</taxon>
        <taxon>Natrialbaceae</taxon>
        <taxon>Natrarchaeobaculum</taxon>
    </lineage>
</organism>
<accession>A0A346PRX4</accession>
<dbReference type="Gene3D" id="3.90.76.10">
    <property type="entry name" value="Dipeptide-binding Protein, Domain 1"/>
    <property type="match status" value="1"/>
</dbReference>
<keyword evidence="6" id="KW-1185">Reference proteome</keyword>
<proteinExistence type="inferred from homology"/>
<dbReference type="PROSITE" id="PS51257">
    <property type="entry name" value="PROKAR_LIPOPROTEIN"/>
    <property type="match status" value="1"/>
</dbReference>
<dbReference type="Gene3D" id="3.10.105.10">
    <property type="entry name" value="Dipeptide-binding Protein, Domain 3"/>
    <property type="match status" value="1"/>
</dbReference>
<dbReference type="AlphaFoldDB" id="A0A346PRX4"/>
<dbReference type="PANTHER" id="PTHR30290">
    <property type="entry name" value="PERIPLASMIC BINDING COMPONENT OF ABC TRANSPORTER"/>
    <property type="match status" value="1"/>
</dbReference>
<dbReference type="Gene3D" id="3.40.190.10">
    <property type="entry name" value="Periplasmic binding protein-like II"/>
    <property type="match status" value="1"/>
</dbReference>
<dbReference type="SUPFAM" id="SSF53850">
    <property type="entry name" value="Periplasmic binding protein-like II"/>
    <property type="match status" value="1"/>
</dbReference>
<reference evidence="6" key="1">
    <citation type="submission" date="2018-02" db="EMBL/GenBank/DDBJ databases">
        <title>Phenotypic and genomic properties of facultatively anaerobic sulfur-reducing natronoarchaea from hypersaline soda lakes.</title>
        <authorList>
            <person name="Sorokin D.Y."/>
            <person name="Kublanov I.V."/>
            <person name="Roman P."/>
            <person name="Sinninghe Damste J.S."/>
            <person name="Golyshin P.N."/>
            <person name="Rojo D."/>
            <person name="Ciordia S."/>
            <person name="Mena M.D.C."/>
            <person name="Ferrer M."/>
            <person name="Messina E."/>
            <person name="Smedile F."/>
            <person name="La Spada G."/>
            <person name="La Cono V."/>
            <person name="Yakimov M.M."/>
        </authorList>
    </citation>
    <scope>NUCLEOTIDE SEQUENCE [LARGE SCALE GENOMIC DNA]</scope>
    <source>
        <strain evidence="6">AArc-Mg</strain>
    </source>
</reference>
<dbReference type="GO" id="GO:1904680">
    <property type="term" value="F:peptide transmembrane transporter activity"/>
    <property type="evidence" value="ECO:0007669"/>
    <property type="project" value="TreeGrafter"/>
</dbReference>
<feature type="domain" description="Solute-binding protein family 5" evidence="4">
    <location>
        <begin position="75"/>
        <end position="434"/>
    </location>
</feature>
<protein>
    <submittedName>
        <fullName evidence="5">Oligopeptide ABC transporter, periplasmic oligopeptide-binding protein OppA</fullName>
    </submittedName>
</protein>
<dbReference type="GO" id="GO:0043190">
    <property type="term" value="C:ATP-binding cassette (ABC) transporter complex"/>
    <property type="evidence" value="ECO:0007669"/>
    <property type="project" value="InterPro"/>
</dbReference>
<dbReference type="Pfam" id="PF00496">
    <property type="entry name" value="SBP_bac_5"/>
    <property type="match status" value="1"/>
</dbReference>
<evidence type="ECO:0000256" key="2">
    <source>
        <dbReference type="ARBA" id="ARBA00022448"/>
    </source>
</evidence>
<comment type="similarity">
    <text evidence="1">Belongs to the bacterial solute-binding protein 5 family.</text>
</comment>
<dbReference type="InterPro" id="IPR030678">
    <property type="entry name" value="Peptide/Ni-bd"/>
</dbReference>
<evidence type="ECO:0000256" key="1">
    <source>
        <dbReference type="ARBA" id="ARBA00005695"/>
    </source>
</evidence>
<keyword evidence="2" id="KW-0813">Transport</keyword>
<dbReference type="InterPro" id="IPR039424">
    <property type="entry name" value="SBP_5"/>
</dbReference>
<name>A0A346PRX4_9EURY</name>
<dbReference type="GeneID" id="37642756"/>
<gene>
    <name evidence="5" type="ORF">AArcMg_2272</name>
</gene>
<dbReference type="Proteomes" id="UP000258613">
    <property type="component" value="Chromosome"/>
</dbReference>
<dbReference type="GO" id="GO:0042597">
    <property type="term" value="C:periplasmic space"/>
    <property type="evidence" value="ECO:0007669"/>
    <property type="project" value="UniProtKB-ARBA"/>
</dbReference>
<dbReference type="RefSeq" id="WP_228443401.1">
    <property type="nucleotide sequence ID" value="NZ_CP027033.1"/>
</dbReference>
<dbReference type="EMBL" id="CP027033">
    <property type="protein sequence ID" value="AXR82269.1"/>
    <property type="molecule type" value="Genomic_DNA"/>
</dbReference>
<evidence type="ECO:0000313" key="6">
    <source>
        <dbReference type="Proteomes" id="UP000258613"/>
    </source>
</evidence>
<dbReference type="KEGG" id="nag:AArcMg_2272"/>